<keyword evidence="3" id="KW-0813">Transport</keyword>
<dbReference type="EMBL" id="CP139965">
    <property type="protein sequence ID" value="WQD79946.1"/>
    <property type="molecule type" value="Genomic_DNA"/>
</dbReference>
<keyword evidence="9 10" id="KW-0472">Membrane</keyword>
<evidence type="ECO:0000256" key="2">
    <source>
        <dbReference type="ARBA" id="ARBA00010637"/>
    </source>
</evidence>
<dbReference type="Proteomes" id="UP001325479">
    <property type="component" value="Chromosome"/>
</dbReference>
<evidence type="ECO:0000313" key="12">
    <source>
        <dbReference type="Proteomes" id="UP001325479"/>
    </source>
</evidence>
<accession>A0ABZ0WRH8</accession>
<evidence type="ECO:0000256" key="8">
    <source>
        <dbReference type="ARBA" id="ARBA00022989"/>
    </source>
</evidence>
<protein>
    <submittedName>
        <fullName evidence="11">Type II secretion system protein M</fullName>
    </submittedName>
</protein>
<dbReference type="SUPFAM" id="SSF103054">
    <property type="entry name" value="General secretion pathway protein M, EpsM"/>
    <property type="match status" value="1"/>
</dbReference>
<keyword evidence="12" id="KW-1185">Reference proteome</keyword>
<reference evidence="11 12" key="1">
    <citation type="submission" date="2023-12" db="EMBL/GenBank/DDBJ databases">
        <title>Genome sequencing and assembly of bacterial species from a model synthetic community.</title>
        <authorList>
            <person name="Hogle S.L."/>
        </authorList>
    </citation>
    <scope>NUCLEOTIDE SEQUENCE [LARGE SCALE GENOMIC DNA]</scope>
    <source>
        <strain evidence="11 12">HAMBI 2494</strain>
    </source>
</reference>
<evidence type="ECO:0000256" key="3">
    <source>
        <dbReference type="ARBA" id="ARBA00022448"/>
    </source>
</evidence>
<comment type="similarity">
    <text evidence="2">Belongs to the GSP M family.</text>
</comment>
<keyword evidence="7" id="KW-0653">Protein transport</keyword>
<dbReference type="InterPro" id="IPR007690">
    <property type="entry name" value="T2SS_GspM"/>
</dbReference>
<proteinExistence type="inferred from homology"/>
<dbReference type="RefSeq" id="WP_114814328.1">
    <property type="nucleotide sequence ID" value="NZ_CP139965.1"/>
</dbReference>
<gene>
    <name evidence="11" type="ORF">U0042_09840</name>
</gene>
<keyword evidence="4" id="KW-1003">Cell membrane</keyword>
<comment type="subcellular location">
    <subcellularLocation>
        <location evidence="1">Cell inner membrane</location>
        <topology evidence="1">Single-pass membrane protein</topology>
    </subcellularLocation>
</comment>
<organism evidence="11 12">
    <name type="scientific">Paraburkholderia kururiensis</name>
    <dbReference type="NCBI Taxonomy" id="984307"/>
    <lineage>
        <taxon>Bacteria</taxon>
        <taxon>Pseudomonadati</taxon>
        <taxon>Pseudomonadota</taxon>
        <taxon>Betaproteobacteria</taxon>
        <taxon>Burkholderiales</taxon>
        <taxon>Burkholderiaceae</taxon>
        <taxon>Paraburkholderia</taxon>
    </lineage>
</organism>
<keyword evidence="8 10" id="KW-1133">Transmembrane helix</keyword>
<evidence type="ECO:0000256" key="7">
    <source>
        <dbReference type="ARBA" id="ARBA00022927"/>
    </source>
</evidence>
<evidence type="ECO:0000313" key="11">
    <source>
        <dbReference type="EMBL" id="WQD79946.1"/>
    </source>
</evidence>
<evidence type="ECO:0000256" key="6">
    <source>
        <dbReference type="ARBA" id="ARBA00022692"/>
    </source>
</evidence>
<keyword evidence="5" id="KW-0997">Cell inner membrane</keyword>
<sequence length="173" mass="18350">MAARLAQFHHARAALTEWFEARAPRERVLLVAGGAVLLVAFVYAVLWEPAYEGRARVAASLPLLDAQLADVRAQMDEARRLRAAAAVSAPQGNALREALAASLAQAGMGEARVVATGGSVQIDAKAVPFAAWMAWLDQVRREQHVRVVNAHANADARAGLATVSATLQPAAQQ</sequence>
<feature type="transmembrane region" description="Helical" evidence="10">
    <location>
        <begin position="28"/>
        <end position="46"/>
    </location>
</feature>
<evidence type="ECO:0000256" key="10">
    <source>
        <dbReference type="SAM" id="Phobius"/>
    </source>
</evidence>
<dbReference type="InterPro" id="IPR023229">
    <property type="entry name" value="T2SS_M_periplasmic_sf"/>
</dbReference>
<keyword evidence="6 10" id="KW-0812">Transmembrane</keyword>
<evidence type="ECO:0000256" key="1">
    <source>
        <dbReference type="ARBA" id="ARBA00004377"/>
    </source>
</evidence>
<evidence type="ECO:0000256" key="9">
    <source>
        <dbReference type="ARBA" id="ARBA00023136"/>
    </source>
</evidence>
<evidence type="ECO:0000256" key="4">
    <source>
        <dbReference type="ARBA" id="ARBA00022475"/>
    </source>
</evidence>
<evidence type="ECO:0000256" key="5">
    <source>
        <dbReference type="ARBA" id="ARBA00022519"/>
    </source>
</evidence>
<name>A0ABZ0WRH8_9BURK</name>
<dbReference type="Gene3D" id="3.30.1360.100">
    <property type="entry name" value="General secretion pathway protein M, EpsM"/>
    <property type="match status" value="1"/>
</dbReference>
<dbReference type="Pfam" id="PF04612">
    <property type="entry name" value="T2SSM"/>
    <property type="match status" value="1"/>
</dbReference>